<dbReference type="SUPFAM" id="SSF56219">
    <property type="entry name" value="DNase I-like"/>
    <property type="match status" value="1"/>
</dbReference>
<dbReference type="SMART" id="SM00476">
    <property type="entry name" value="DNaseIc"/>
    <property type="match status" value="1"/>
</dbReference>
<dbReference type="GO" id="GO:0004536">
    <property type="term" value="F:DNA nuclease activity"/>
    <property type="evidence" value="ECO:0007669"/>
    <property type="project" value="InterPro"/>
</dbReference>
<dbReference type="GO" id="GO:0004519">
    <property type="term" value="F:endonuclease activity"/>
    <property type="evidence" value="ECO:0007669"/>
    <property type="project" value="UniProtKB-KW"/>
</dbReference>
<evidence type="ECO:0000259" key="5">
    <source>
        <dbReference type="Pfam" id="PF03372"/>
    </source>
</evidence>
<keyword evidence="6" id="KW-0269">Exonuclease</keyword>
<dbReference type="EMBL" id="CP049142">
    <property type="protein sequence ID" value="QIE91354.1"/>
    <property type="molecule type" value="Genomic_DNA"/>
</dbReference>
<dbReference type="Gene3D" id="3.40.10.10">
    <property type="entry name" value="DNA Methylphosphotriester Repair Domain"/>
    <property type="match status" value="1"/>
</dbReference>
<dbReference type="GO" id="GO:0006308">
    <property type="term" value="P:DNA catabolic process"/>
    <property type="evidence" value="ECO:0007669"/>
    <property type="project" value="InterPro"/>
</dbReference>
<evidence type="ECO:0000256" key="3">
    <source>
        <dbReference type="ARBA" id="ARBA00022801"/>
    </source>
</evidence>
<dbReference type="Proteomes" id="UP000501063">
    <property type="component" value="Plasmid pPniHBP1_1"/>
</dbReference>
<dbReference type="InterPro" id="IPR016202">
    <property type="entry name" value="DNase_I"/>
</dbReference>
<dbReference type="AlphaFoldDB" id="A0A6G6J7X8"/>
<evidence type="ECO:0000256" key="2">
    <source>
        <dbReference type="ARBA" id="ARBA00022722"/>
    </source>
</evidence>
<dbReference type="InterPro" id="IPR035451">
    <property type="entry name" value="Ada-like_dom_sf"/>
</dbReference>
<organism evidence="6 7">
    <name type="scientific">Pseudomonas nitroreducens</name>
    <dbReference type="NCBI Taxonomy" id="46680"/>
    <lineage>
        <taxon>Bacteria</taxon>
        <taxon>Pseudomonadati</taxon>
        <taxon>Pseudomonadota</taxon>
        <taxon>Gammaproteobacteria</taxon>
        <taxon>Pseudomonadales</taxon>
        <taxon>Pseudomonadaceae</taxon>
        <taxon>Pseudomonas</taxon>
    </lineage>
</organism>
<dbReference type="Gene3D" id="3.60.10.10">
    <property type="entry name" value="Endonuclease/exonuclease/phosphatase"/>
    <property type="match status" value="1"/>
</dbReference>
<evidence type="ECO:0000256" key="1">
    <source>
        <dbReference type="ARBA" id="ARBA00007359"/>
    </source>
</evidence>
<proteinExistence type="inferred from homology"/>
<keyword evidence="2" id="KW-0540">Nuclease</keyword>
<feature type="domain" description="Endonuclease/exonuclease/phosphatase" evidence="5">
    <location>
        <begin position="27"/>
        <end position="262"/>
    </location>
</feature>
<accession>A0A6G6J7X8</accession>
<keyword evidence="3" id="KW-0378">Hydrolase</keyword>
<dbReference type="RefSeq" id="WP_024767842.1">
    <property type="nucleotide sequence ID" value="NZ_CP049142.1"/>
</dbReference>
<name>A0A6G6J7X8_PSENT</name>
<evidence type="ECO:0000313" key="7">
    <source>
        <dbReference type="Proteomes" id="UP000501063"/>
    </source>
</evidence>
<dbReference type="CDD" id="cd10283">
    <property type="entry name" value="MnuA_DNase1-like"/>
    <property type="match status" value="1"/>
</dbReference>
<keyword evidence="6" id="KW-0255">Endonuclease</keyword>
<comment type="similarity">
    <text evidence="1">Belongs to the DNase I family.</text>
</comment>
<feature type="chain" id="PRO_5026271533" evidence="4">
    <location>
        <begin position="23"/>
        <end position="369"/>
    </location>
</feature>
<evidence type="ECO:0000256" key="4">
    <source>
        <dbReference type="SAM" id="SignalP"/>
    </source>
</evidence>
<keyword evidence="4" id="KW-0732">Signal</keyword>
<feature type="signal peptide" evidence="4">
    <location>
        <begin position="1"/>
        <end position="22"/>
    </location>
</feature>
<sequence>MKNFIKGLLIASAMLMGSAASATTLMSWNTMRMGQSGEKSYPALAAVARNADLLAVQEVMTEDALQNLETALEKATGESWSHLASHAVGSKAYKELYGFLMRDSAVAYEDGAVVYMDRGDRFIREPFSARFKSKRDGSVFALAQIHVLYGKGPEDRAPEIRELANYWTWLDEIYPGTPVMLAGDFNTPPSDQSFADLSKYAAPLITRGASTLSAKDGYYASLYDNIWVSRRNRLPISAAGIIDYPRMIGWSHEKSRKHVSDHAPVIAVLGKDQLPGGIVLVRPEAAKQQSSKPFGLPNIFQGQTKPTESIASNAGSQGGNVRGNANSHVFHLPGCPSYDKISAKNIVEFSSPEAAEAAGYKLAGNCRNN</sequence>
<dbReference type="PANTHER" id="PTHR11371:SF31">
    <property type="entry name" value="EXTRACELLULAR NUCLEASE"/>
    <property type="match status" value="1"/>
</dbReference>
<dbReference type="InterPro" id="IPR036691">
    <property type="entry name" value="Endo/exonu/phosph_ase_sf"/>
</dbReference>
<evidence type="ECO:0000313" key="6">
    <source>
        <dbReference type="EMBL" id="QIE91354.1"/>
    </source>
</evidence>
<dbReference type="PANTHER" id="PTHR11371">
    <property type="entry name" value="DEOXYRIBONUCLEASE"/>
    <property type="match status" value="1"/>
</dbReference>
<dbReference type="KEGG" id="pnt:G5B91_33950"/>
<keyword evidence="6" id="KW-0614">Plasmid</keyword>
<geneLocation type="plasmid" evidence="7">
    <name>ppnihbp1_1</name>
</geneLocation>
<gene>
    <name evidence="6" type="ORF">G5B91_33950</name>
</gene>
<dbReference type="Pfam" id="PF03372">
    <property type="entry name" value="Exo_endo_phos"/>
    <property type="match status" value="1"/>
</dbReference>
<protein>
    <submittedName>
        <fullName evidence="6">Endonuclease/exonuclease/phosphatase family protein</fullName>
    </submittedName>
</protein>
<reference evidence="6 7" key="1">
    <citation type="submission" date="2020-02" db="EMBL/GenBank/DDBJ databases">
        <title>Integrative conjugative elements (ICEs) and plasmids drive adaptation of Pseudomonas nitroreducens strain HBP1 to wastewater environment.</title>
        <authorList>
            <person name="Sentchilo V."/>
            <person name="Carraro N."/>
            <person name="Bertelli C."/>
            <person name="van der Meer J.R."/>
        </authorList>
    </citation>
    <scope>NUCLEOTIDE SEQUENCE [LARGE SCALE GENOMIC DNA]</scope>
    <source>
        <strain evidence="6 7">HBP1</strain>
        <plasmid evidence="7">ppnihbp1_1</plasmid>
    </source>
</reference>
<dbReference type="InterPro" id="IPR005135">
    <property type="entry name" value="Endo/exonuclease/phosphatase"/>
</dbReference>
<dbReference type="SUPFAM" id="SSF57884">
    <property type="entry name" value="Ada DNA repair protein, N-terminal domain (N-Ada 10)"/>
    <property type="match status" value="1"/>
</dbReference>
<dbReference type="GO" id="GO:0004527">
    <property type="term" value="F:exonuclease activity"/>
    <property type="evidence" value="ECO:0007669"/>
    <property type="project" value="UniProtKB-KW"/>
</dbReference>